<name>A0A9D2LIW0_9FIRM</name>
<dbReference type="InterPro" id="IPR013517">
    <property type="entry name" value="FG-GAP"/>
</dbReference>
<evidence type="ECO:0000256" key="1">
    <source>
        <dbReference type="ARBA" id="ARBA00022729"/>
    </source>
</evidence>
<accession>A0A9D2LIW0</accession>
<dbReference type="InterPro" id="IPR028994">
    <property type="entry name" value="Integrin_alpha_N"/>
</dbReference>
<sequence>MRRQIHRGIRAALGLLLLLCASGCGFSFSPEELYSLPQLPAEYTELNSCLNQVIEGGAEYAAPVSGSNIQPVQLEDLDGDGAQEAVAFFRNSADEKPLKIYIFTPKDDTYEQAAVIEGTGTSIYSIAYEDLDQDGIKELLVGWRVNTDMQALSVYTLRSGRPEELIQGTSYVRYAVNDLNQDGLWELVVLRADEENNGIADYYCWQEGEFQLRTSARITSTMAELSQQGKVRSGVLQDETPALFVTGVEESAWMATDILAVKNGELVNILLSDVTGVSSEIAPFCSLYPEDINGDGVTEIPHPEPIPAWGNVAEEPCRRIDWYAYASDGTGTLAMSTYHNVDDGWYLRLPDSWRDQILITRTAGAEASTVTFSIQGDGTEPPRDFLRITKLTGSNREVQATRAGRIILRRQPEIIYTAELLEANSGWEYGLTEDEVREAFNLITTEWTAGDS</sequence>
<gene>
    <name evidence="2" type="ORF">H9787_07285</name>
</gene>
<dbReference type="AlphaFoldDB" id="A0A9D2LIW0"/>
<reference evidence="2" key="2">
    <citation type="submission" date="2021-04" db="EMBL/GenBank/DDBJ databases">
        <authorList>
            <person name="Gilroy R."/>
        </authorList>
    </citation>
    <scope>NUCLEOTIDE SEQUENCE</scope>
    <source>
        <strain evidence="2">ChiBcec18-1249</strain>
    </source>
</reference>
<organism evidence="2 3">
    <name type="scientific">Candidatus Oscillibacter excrementigallinarum</name>
    <dbReference type="NCBI Taxonomy" id="2838716"/>
    <lineage>
        <taxon>Bacteria</taxon>
        <taxon>Bacillati</taxon>
        <taxon>Bacillota</taxon>
        <taxon>Clostridia</taxon>
        <taxon>Eubacteriales</taxon>
        <taxon>Oscillospiraceae</taxon>
        <taxon>Oscillibacter</taxon>
    </lineage>
</organism>
<keyword evidence="1" id="KW-0732">Signal</keyword>
<dbReference type="EMBL" id="DWZJ01000060">
    <property type="protein sequence ID" value="HJB13498.1"/>
    <property type="molecule type" value="Genomic_DNA"/>
</dbReference>
<protein>
    <submittedName>
        <fullName evidence="2">VCBS repeat-containing protein</fullName>
    </submittedName>
</protein>
<evidence type="ECO:0000313" key="3">
    <source>
        <dbReference type="Proteomes" id="UP000823824"/>
    </source>
</evidence>
<dbReference type="Pfam" id="PF13517">
    <property type="entry name" value="FG-GAP_3"/>
    <property type="match status" value="1"/>
</dbReference>
<dbReference type="Gene3D" id="2.130.10.130">
    <property type="entry name" value="Integrin alpha, N-terminal"/>
    <property type="match status" value="1"/>
</dbReference>
<dbReference type="Proteomes" id="UP000823824">
    <property type="component" value="Unassembled WGS sequence"/>
</dbReference>
<proteinExistence type="predicted"/>
<reference evidence="2" key="1">
    <citation type="journal article" date="2021" name="PeerJ">
        <title>Extensive microbial diversity within the chicken gut microbiome revealed by metagenomics and culture.</title>
        <authorList>
            <person name="Gilroy R."/>
            <person name="Ravi A."/>
            <person name="Getino M."/>
            <person name="Pursley I."/>
            <person name="Horton D.L."/>
            <person name="Alikhan N.F."/>
            <person name="Baker D."/>
            <person name="Gharbi K."/>
            <person name="Hall N."/>
            <person name="Watson M."/>
            <person name="Adriaenssens E.M."/>
            <person name="Foster-Nyarko E."/>
            <person name="Jarju S."/>
            <person name="Secka A."/>
            <person name="Antonio M."/>
            <person name="Oren A."/>
            <person name="Chaudhuri R.R."/>
            <person name="La Ragione R."/>
            <person name="Hildebrand F."/>
            <person name="Pallen M.J."/>
        </authorList>
    </citation>
    <scope>NUCLEOTIDE SEQUENCE</scope>
    <source>
        <strain evidence="2">ChiBcec18-1249</strain>
    </source>
</reference>
<comment type="caution">
    <text evidence="2">The sequence shown here is derived from an EMBL/GenBank/DDBJ whole genome shotgun (WGS) entry which is preliminary data.</text>
</comment>
<evidence type="ECO:0000313" key="2">
    <source>
        <dbReference type="EMBL" id="HJB13498.1"/>
    </source>
</evidence>
<dbReference type="SUPFAM" id="SSF69318">
    <property type="entry name" value="Integrin alpha N-terminal domain"/>
    <property type="match status" value="1"/>
</dbReference>